<accession>A0A9D2CYD5</accession>
<feature type="chain" id="PRO_5038822410" evidence="2">
    <location>
        <begin position="21"/>
        <end position="76"/>
    </location>
</feature>
<reference evidence="3" key="1">
    <citation type="journal article" date="2021" name="PeerJ">
        <title>Extensive microbial diversity within the chicken gut microbiome revealed by metagenomics and culture.</title>
        <authorList>
            <person name="Gilroy R."/>
            <person name="Ravi A."/>
            <person name="Getino M."/>
            <person name="Pursley I."/>
            <person name="Horton D.L."/>
            <person name="Alikhan N.F."/>
            <person name="Baker D."/>
            <person name="Gharbi K."/>
            <person name="Hall N."/>
            <person name="Watson M."/>
            <person name="Adriaenssens E.M."/>
            <person name="Foster-Nyarko E."/>
            <person name="Jarju S."/>
            <person name="Secka A."/>
            <person name="Antonio M."/>
            <person name="Oren A."/>
            <person name="Chaudhuri R.R."/>
            <person name="La Ragione R."/>
            <person name="Hildebrand F."/>
            <person name="Pallen M.J."/>
        </authorList>
    </citation>
    <scope>NUCLEOTIDE SEQUENCE</scope>
    <source>
        <strain evidence="3">CHK187-5294</strain>
    </source>
</reference>
<evidence type="ECO:0000256" key="2">
    <source>
        <dbReference type="SAM" id="SignalP"/>
    </source>
</evidence>
<gene>
    <name evidence="3" type="ORF">H9727_02310</name>
</gene>
<protein>
    <submittedName>
        <fullName evidence="3">Uncharacterized protein</fullName>
    </submittedName>
</protein>
<evidence type="ECO:0000256" key="1">
    <source>
        <dbReference type="SAM" id="MobiDB-lite"/>
    </source>
</evidence>
<organism evidence="3 4">
    <name type="scientific">Candidatus Borkfalkia avistercoris</name>
    <dbReference type="NCBI Taxonomy" id="2838504"/>
    <lineage>
        <taxon>Bacteria</taxon>
        <taxon>Bacillati</taxon>
        <taxon>Bacillota</taxon>
        <taxon>Clostridia</taxon>
        <taxon>Christensenellales</taxon>
        <taxon>Christensenellaceae</taxon>
        <taxon>Candidatus Borkfalkia</taxon>
    </lineage>
</organism>
<feature type="signal peptide" evidence="2">
    <location>
        <begin position="1"/>
        <end position="20"/>
    </location>
</feature>
<dbReference type="EMBL" id="DXCL01000012">
    <property type="protein sequence ID" value="HIZ03099.1"/>
    <property type="molecule type" value="Genomic_DNA"/>
</dbReference>
<proteinExistence type="predicted"/>
<feature type="compositionally biased region" description="Basic and acidic residues" evidence="1">
    <location>
        <begin position="25"/>
        <end position="41"/>
    </location>
</feature>
<sequence length="76" mass="8345">MEKFGLFNLLSALSSLTASAVEGETAEKRSAAPERAKEPAKESGGIFTAEQRAARCTQILERHERISQSIDRKNKP</sequence>
<evidence type="ECO:0000313" key="3">
    <source>
        <dbReference type="EMBL" id="HIZ03099.1"/>
    </source>
</evidence>
<reference evidence="3" key="2">
    <citation type="submission" date="2021-04" db="EMBL/GenBank/DDBJ databases">
        <authorList>
            <person name="Gilroy R."/>
        </authorList>
    </citation>
    <scope>NUCLEOTIDE SEQUENCE</scope>
    <source>
        <strain evidence="3">CHK187-5294</strain>
    </source>
</reference>
<dbReference type="Proteomes" id="UP000824132">
    <property type="component" value="Unassembled WGS sequence"/>
</dbReference>
<feature type="region of interest" description="Disordered" evidence="1">
    <location>
        <begin position="20"/>
        <end position="47"/>
    </location>
</feature>
<comment type="caution">
    <text evidence="3">The sequence shown here is derived from an EMBL/GenBank/DDBJ whole genome shotgun (WGS) entry which is preliminary data.</text>
</comment>
<name>A0A9D2CYD5_9FIRM</name>
<dbReference type="AlphaFoldDB" id="A0A9D2CYD5"/>
<evidence type="ECO:0000313" key="4">
    <source>
        <dbReference type="Proteomes" id="UP000824132"/>
    </source>
</evidence>
<keyword evidence="2" id="KW-0732">Signal</keyword>